<keyword evidence="2" id="KW-1185">Reference proteome</keyword>
<evidence type="ECO:0000313" key="2">
    <source>
        <dbReference type="Proteomes" id="UP000198420"/>
    </source>
</evidence>
<dbReference type="Proteomes" id="UP000198420">
    <property type="component" value="Unassembled WGS sequence"/>
</dbReference>
<dbReference type="AlphaFoldDB" id="A0A238VXG5"/>
<name>A0A238VXG5_9ACTN</name>
<organism evidence="1 2">
    <name type="scientific">Actinomadura mexicana</name>
    <dbReference type="NCBI Taxonomy" id="134959"/>
    <lineage>
        <taxon>Bacteria</taxon>
        <taxon>Bacillati</taxon>
        <taxon>Actinomycetota</taxon>
        <taxon>Actinomycetes</taxon>
        <taxon>Streptosporangiales</taxon>
        <taxon>Thermomonosporaceae</taxon>
        <taxon>Actinomadura</taxon>
    </lineage>
</organism>
<proteinExistence type="predicted"/>
<dbReference type="RefSeq" id="WP_089310717.1">
    <property type="nucleotide sequence ID" value="NZ_FZNP01000002.1"/>
</dbReference>
<dbReference type="OrthoDB" id="3297413at2"/>
<dbReference type="EMBL" id="FZNP01000002">
    <property type="protein sequence ID" value="SNR38837.1"/>
    <property type="molecule type" value="Genomic_DNA"/>
</dbReference>
<sequence length="90" mass="9724">MSTMPSFTSMNASDLAEILFTSRLQESDRPSAEQVRTAINDRFGACGGESAAWVATVAQEAGDHPETYLARMRWALTTVHAAYPDLTTAA</sequence>
<gene>
    <name evidence="1" type="ORF">SAMN06265355_102486</name>
</gene>
<reference evidence="2" key="1">
    <citation type="submission" date="2017-06" db="EMBL/GenBank/DDBJ databases">
        <authorList>
            <person name="Varghese N."/>
            <person name="Submissions S."/>
        </authorList>
    </citation>
    <scope>NUCLEOTIDE SEQUENCE [LARGE SCALE GENOMIC DNA]</scope>
    <source>
        <strain evidence="2">DSM 44485</strain>
    </source>
</reference>
<protein>
    <submittedName>
        <fullName evidence="1">Uncharacterized protein</fullName>
    </submittedName>
</protein>
<evidence type="ECO:0000313" key="1">
    <source>
        <dbReference type="EMBL" id="SNR38837.1"/>
    </source>
</evidence>
<accession>A0A238VXG5</accession>